<keyword evidence="3" id="KW-0813">Transport</keyword>
<keyword evidence="5" id="KW-0812">Transmembrane</keyword>
<evidence type="ECO:0000256" key="9">
    <source>
        <dbReference type="SAM" id="SignalP"/>
    </source>
</evidence>
<evidence type="ECO:0000256" key="4">
    <source>
        <dbReference type="ARBA" id="ARBA00022452"/>
    </source>
</evidence>
<dbReference type="InterPro" id="IPR051906">
    <property type="entry name" value="TolC-like"/>
</dbReference>
<dbReference type="PANTHER" id="PTHR30026">
    <property type="entry name" value="OUTER MEMBRANE PROTEIN TOLC"/>
    <property type="match status" value="1"/>
</dbReference>
<dbReference type="InterPro" id="IPR003423">
    <property type="entry name" value="OMP_efflux"/>
</dbReference>
<evidence type="ECO:0000256" key="1">
    <source>
        <dbReference type="ARBA" id="ARBA00004442"/>
    </source>
</evidence>
<dbReference type="SUPFAM" id="SSF56954">
    <property type="entry name" value="Outer membrane efflux proteins (OEP)"/>
    <property type="match status" value="1"/>
</dbReference>
<dbReference type="RefSeq" id="WP_254157345.1">
    <property type="nucleotide sequence ID" value="NZ_JAHESD010000091.1"/>
</dbReference>
<feature type="coiled-coil region" evidence="8">
    <location>
        <begin position="162"/>
        <end position="189"/>
    </location>
</feature>
<sequence length="445" mass="49538">MTGRKTILVLLMLCTSASFAQTQTKQLTLQEALTLAVENSNELKLSKAKLAIAQAKVSQAKDQAWPEVKASATYLRINSPDVSFKGAEPETDGDSEPGALASFANINSIGLAQLSVTQPIFAGFRIRNTRVMQEYLNEAANYDQTTTKNKVLLNTAKAIYQYYQLLETKKLLDQNLQQAKQRVTEFANLENQGVLARNDRLKADLQVNNIEYTRTEVNNNLQLAEYSLIILLGLPDNTSIQLDTVGMFKNPSFNTGDNFEQRALENRADIKSAQVQAEAGKAGTQIAKASRYPTLAFTGGYVNMFIPDVVTVTNALNGGLALQYNLSNVFHNKHQIQEAKAKQLQAELSAKIVNDQAKIDVRKKFLNYQKSLEKIELSKRSIEQAQENFNISKNKYNAGLMILSDYLDADVTLLQKQIDYATAKAESMIAYYELEESTGTLNKIF</sequence>
<evidence type="ECO:0000256" key="2">
    <source>
        <dbReference type="ARBA" id="ARBA00007613"/>
    </source>
</evidence>
<keyword evidence="11" id="KW-1185">Reference proteome</keyword>
<comment type="caution">
    <text evidence="10">The sequence shown here is derived from an EMBL/GenBank/DDBJ whole genome shotgun (WGS) entry which is preliminary data.</text>
</comment>
<keyword evidence="8" id="KW-0175">Coiled coil</keyword>
<dbReference type="PANTHER" id="PTHR30026:SF20">
    <property type="entry name" value="OUTER MEMBRANE PROTEIN TOLC"/>
    <property type="match status" value="1"/>
</dbReference>
<proteinExistence type="inferred from homology"/>
<gene>
    <name evidence="10" type="ORF">KK060_23245</name>
</gene>
<protein>
    <submittedName>
        <fullName evidence="10">TolC family protein</fullName>
    </submittedName>
</protein>
<dbReference type="EMBL" id="JAHESD010000091">
    <property type="protein sequence ID" value="MBT1706223.1"/>
    <property type="molecule type" value="Genomic_DNA"/>
</dbReference>
<keyword evidence="9" id="KW-0732">Signal</keyword>
<evidence type="ECO:0000256" key="7">
    <source>
        <dbReference type="ARBA" id="ARBA00023237"/>
    </source>
</evidence>
<keyword evidence="7" id="KW-0998">Cell outer membrane</keyword>
<evidence type="ECO:0000313" key="11">
    <source>
        <dbReference type="Proteomes" id="UP000772618"/>
    </source>
</evidence>
<comment type="subcellular location">
    <subcellularLocation>
        <location evidence="1">Cell outer membrane</location>
    </subcellularLocation>
</comment>
<feature type="chain" id="PRO_5046898208" evidence="9">
    <location>
        <begin position="21"/>
        <end position="445"/>
    </location>
</feature>
<evidence type="ECO:0000256" key="6">
    <source>
        <dbReference type="ARBA" id="ARBA00023136"/>
    </source>
</evidence>
<evidence type="ECO:0000313" key="10">
    <source>
        <dbReference type="EMBL" id="MBT1706223.1"/>
    </source>
</evidence>
<reference evidence="10 11" key="1">
    <citation type="submission" date="2021-05" db="EMBL/GenBank/DDBJ databases">
        <title>A Polyphasic approach of four new species of the genus Ohtaekwangia: Ohtaekwangia histidinii sp. nov., Ohtaekwangia cretensis sp. nov., Ohtaekwangia indiensis sp. nov., Ohtaekwangia reichenbachii sp. nov. from diverse environment.</title>
        <authorList>
            <person name="Octaviana S."/>
        </authorList>
    </citation>
    <scope>NUCLEOTIDE SEQUENCE [LARGE SCALE GENOMIC DNA]</scope>
    <source>
        <strain evidence="10 11">PWU20</strain>
    </source>
</reference>
<organism evidence="10 11">
    <name type="scientific">Chryseosolibacter indicus</name>
    <dbReference type="NCBI Taxonomy" id="2782351"/>
    <lineage>
        <taxon>Bacteria</taxon>
        <taxon>Pseudomonadati</taxon>
        <taxon>Bacteroidota</taxon>
        <taxon>Cytophagia</taxon>
        <taxon>Cytophagales</taxon>
        <taxon>Chryseotaleaceae</taxon>
        <taxon>Chryseosolibacter</taxon>
    </lineage>
</organism>
<evidence type="ECO:0000256" key="8">
    <source>
        <dbReference type="SAM" id="Coils"/>
    </source>
</evidence>
<comment type="similarity">
    <text evidence="2">Belongs to the outer membrane factor (OMF) (TC 1.B.17) family.</text>
</comment>
<name>A0ABS5VYT8_9BACT</name>
<accession>A0ABS5VYT8</accession>
<keyword evidence="6" id="KW-0472">Membrane</keyword>
<dbReference type="Pfam" id="PF02321">
    <property type="entry name" value="OEP"/>
    <property type="match status" value="2"/>
</dbReference>
<dbReference type="Gene3D" id="1.20.1600.10">
    <property type="entry name" value="Outer membrane efflux proteins (OEP)"/>
    <property type="match status" value="1"/>
</dbReference>
<keyword evidence="4" id="KW-1134">Transmembrane beta strand</keyword>
<dbReference type="Proteomes" id="UP000772618">
    <property type="component" value="Unassembled WGS sequence"/>
</dbReference>
<feature type="signal peptide" evidence="9">
    <location>
        <begin position="1"/>
        <end position="20"/>
    </location>
</feature>
<evidence type="ECO:0000256" key="5">
    <source>
        <dbReference type="ARBA" id="ARBA00022692"/>
    </source>
</evidence>
<evidence type="ECO:0000256" key="3">
    <source>
        <dbReference type="ARBA" id="ARBA00022448"/>
    </source>
</evidence>